<gene>
    <name evidence="1" type="ORF">C8N35_102118</name>
</gene>
<accession>A0A2T5VCC3</accession>
<reference evidence="1 2" key="1">
    <citation type="submission" date="2018-04" db="EMBL/GenBank/DDBJ databases">
        <title>Genomic Encyclopedia of Archaeal and Bacterial Type Strains, Phase II (KMG-II): from individual species to whole genera.</title>
        <authorList>
            <person name="Goeker M."/>
        </authorList>
    </citation>
    <scope>NUCLEOTIDE SEQUENCE [LARGE SCALE GENOMIC DNA]</scope>
    <source>
        <strain evidence="1 2">DSM 23382</strain>
    </source>
</reference>
<proteinExistence type="predicted"/>
<sequence>MTHGILITDHAVMRYVERVIGIDLDAVRAKIANEIARTQARADLSQLPDRYAIRTADATYVIRRNVMTTVLRRGGTTFFPIEGGGS</sequence>
<organism evidence="1 2">
    <name type="scientific">Breoghania corrubedonensis</name>
    <dbReference type="NCBI Taxonomy" id="665038"/>
    <lineage>
        <taxon>Bacteria</taxon>
        <taxon>Pseudomonadati</taxon>
        <taxon>Pseudomonadota</taxon>
        <taxon>Alphaproteobacteria</taxon>
        <taxon>Hyphomicrobiales</taxon>
        <taxon>Stappiaceae</taxon>
        <taxon>Breoghania</taxon>
    </lineage>
</organism>
<dbReference type="Proteomes" id="UP000244081">
    <property type="component" value="Unassembled WGS sequence"/>
</dbReference>
<comment type="caution">
    <text evidence="1">The sequence shown here is derived from an EMBL/GenBank/DDBJ whole genome shotgun (WGS) entry which is preliminary data.</text>
</comment>
<keyword evidence="2" id="KW-1185">Reference proteome</keyword>
<dbReference type="OrthoDB" id="7605594at2"/>
<name>A0A2T5VCC3_9HYPH</name>
<dbReference type="RefSeq" id="WP_107989271.1">
    <property type="nucleotide sequence ID" value="NZ_QAYG01000002.1"/>
</dbReference>
<evidence type="ECO:0000313" key="1">
    <source>
        <dbReference type="EMBL" id="PTW61409.1"/>
    </source>
</evidence>
<dbReference type="EMBL" id="QAYG01000002">
    <property type="protein sequence ID" value="PTW61409.1"/>
    <property type="molecule type" value="Genomic_DNA"/>
</dbReference>
<dbReference type="AlphaFoldDB" id="A0A2T5VCC3"/>
<protein>
    <submittedName>
        <fullName evidence="1">Uncharacterized protein</fullName>
    </submittedName>
</protein>
<evidence type="ECO:0000313" key="2">
    <source>
        <dbReference type="Proteomes" id="UP000244081"/>
    </source>
</evidence>